<protein>
    <recommendedName>
        <fullName evidence="3">Leucine-rich repeat domain-containing protein</fullName>
    </recommendedName>
</protein>
<proteinExistence type="predicted"/>
<dbReference type="InterPro" id="IPR032675">
    <property type="entry name" value="LRR_dom_sf"/>
</dbReference>
<dbReference type="Gene3D" id="3.80.10.10">
    <property type="entry name" value="Ribonuclease Inhibitor"/>
    <property type="match status" value="1"/>
</dbReference>
<sequence length="308" mass="33601">MIDFDGLRADRSWQLTWSGGRLDEAVFRLTPDTASGRRALAERLGADATDPEQWEAALIEALLTDPAAADLRRLELHLTDFHHSAHRAARALATQRRERLTSLYFGHDFTYLYEHSTTSTGGTIDPLSRLHEGFTDDIRTGLWDALPALRELTAEGGLLFDEIDGDALTSLTELRLRGAVLADGAVFPRKAPSVVTLALEIRSDVFGTECPVEQLDELDPAGYPALRHLDLSRAEFDVGDFGTLEALARSPILPQLESLKIKSLQIQEHETDGDPLEALAGLVPALAHLVLSVAGEIDVEGAARVLAL</sequence>
<dbReference type="RefSeq" id="WP_306861152.1">
    <property type="nucleotide sequence ID" value="NZ_JAUSRB010000002.1"/>
</dbReference>
<reference evidence="1 2" key="1">
    <citation type="submission" date="2023-07" db="EMBL/GenBank/DDBJ databases">
        <title>Sequencing the genomes of 1000 actinobacteria strains.</title>
        <authorList>
            <person name="Klenk H.-P."/>
        </authorList>
    </citation>
    <scope>NUCLEOTIDE SEQUENCE [LARGE SCALE GENOMIC DNA]</scope>
    <source>
        <strain evidence="1 2">DSM 44109</strain>
    </source>
</reference>
<evidence type="ECO:0000313" key="1">
    <source>
        <dbReference type="EMBL" id="MDP9863871.1"/>
    </source>
</evidence>
<gene>
    <name evidence="1" type="ORF">J2S55_003137</name>
</gene>
<dbReference type="Proteomes" id="UP001230426">
    <property type="component" value="Unassembled WGS sequence"/>
</dbReference>
<dbReference type="EMBL" id="JAUSRB010000002">
    <property type="protein sequence ID" value="MDP9863871.1"/>
    <property type="molecule type" value="Genomic_DNA"/>
</dbReference>
<name>A0ABT9R4N2_9ACTN</name>
<evidence type="ECO:0000313" key="2">
    <source>
        <dbReference type="Proteomes" id="UP001230426"/>
    </source>
</evidence>
<evidence type="ECO:0008006" key="3">
    <source>
        <dbReference type="Google" id="ProtNLM"/>
    </source>
</evidence>
<comment type="caution">
    <text evidence="1">The sequence shown here is derived from an EMBL/GenBank/DDBJ whole genome shotgun (WGS) entry which is preliminary data.</text>
</comment>
<organism evidence="1 2">
    <name type="scientific">Streptosporangium brasiliense</name>
    <dbReference type="NCBI Taxonomy" id="47480"/>
    <lineage>
        <taxon>Bacteria</taxon>
        <taxon>Bacillati</taxon>
        <taxon>Actinomycetota</taxon>
        <taxon>Actinomycetes</taxon>
        <taxon>Streptosporangiales</taxon>
        <taxon>Streptosporangiaceae</taxon>
        <taxon>Streptosporangium</taxon>
    </lineage>
</organism>
<keyword evidence="2" id="KW-1185">Reference proteome</keyword>
<accession>A0ABT9R4N2</accession>